<gene>
    <name evidence="1" type="ORF">OB236_01230</name>
</gene>
<sequence>MLTYTLLALAVIFILFRWTQFHKNKRNELSLDRIDADFKSQLNQGDAHEK</sequence>
<organism evidence="1 2">
    <name type="scientific">Paenibacillus baimaensis</name>
    <dbReference type="NCBI Taxonomy" id="2982185"/>
    <lineage>
        <taxon>Bacteria</taxon>
        <taxon>Bacillati</taxon>
        <taxon>Bacillota</taxon>
        <taxon>Bacilli</taxon>
        <taxon>Bacillales</taxon>
        <taxon>Paenibacillaceae</taxon>
        <taxon>Paenibacillus</taxon>
    </lineage>
</organism>
<reference evidence="1 2" key="1">
    <citation type="submission" date="2022-09" db="EMBL/GenBank/DDBJ databases">
        <authorList>
            <person name="Han X.L."/>
            <person name="Wang Q."/>
            <person name="Lu T."/>
        </authorList>
    </citation>
    <scope>NUCLEOTIDE SEQUENCE [LARGE SCALE GENOMIC DNA]</scope>
    <source>
        <strain evidence="1 2">WQ 127069</strain>
    </source>
</reference>
<name>A0ABT2U9R1_9BACL</name>
<protein>
    <submittedName>
        <fullName evidence="1">Uncharacterized protein</fullName>
    </submittedName>
</protein>
<keyword evidence="2" id="KW-1185">Reference proteome</keyword>
<accession>A0ABT2U9R1</accession>
<evidence type="ECO:0000313" key="1">
    <source>
        <dbReference type="EMBL" id="MCU6790736.1"/>
    </source>
</evidence>
<comment type="caution">
    <text evidence="1">The sequence shown here is derived from an EMBL/GenBank/DDBJ whole genome shotgun (WGS) entry which is preliminary data.</text>
</comment>
<dbReference type="Proteomes" id="UP001652445">
    <property type="component" value="Unassembled WGS sequence"/>
</dbReference>
<dbReference type="EMBL" id="JAOQIO010000006">
    <property type="protein sequence ID" value="MCU6790736.1"/>
    <property type="molecule type" value="Genomic_DNA"/>
</dbReference>
<evidence type="ECO:0000313" key="2">
    <source>
        <dbReference type="Proteomes" id="UP001652445"/>
    </source>
</evidence>
<proteinExistence type="predicted"/>
<dbReference type="RefSeq" id="WP_262682244.1">
    <property type="nucleotide sequence ID" value="NZ_JAOQIO010000006.1"/>
</dbReference>